<keyword evidence="4" id="KW-1185">Reference proteome</keyword>
<organism evidence="3 4">
    <name type="scientific">Thermostichus vulcanus str. 'Rupite'</name>
    <dbReference type="NCBI Taxonomy" id="2813851"/>
    <lineage>
        <taxon>Bacteria</taxon>
        <taxon>Bacillati</taxon>
        <taxon>Cyanobacteriota</taxon>
        <taxon>Cyanophyceae</taxon>
        <taxon>Thermostichales</taxon>
        <taxon>Thermostichaceae</taxon>
        <taxon>Thermostichus</taxon>
    </lineage>
</organism>
<sequence>MIGCGVVGCAIAYELAVAGLSVIGIDAGDPAAGSTGAALGVLVGISSQQPSGDVVNLRLKSLERFDPLIARLEADLGRSLPVNRRGLLQLLKEGEAETWQATLLARQAAGYPLHLLSPSEVGSLQPGLRTDRVGAIFSPQDRQIQPKLLTQALFEAAQRQGARFFFHQPVQRFKRSPDPPFRVHVVYTPDLTLSAGQVVLAAGLGSSPLADELGLRVPLQAVKGQALRIKAPNLLLGPVITDEDLHLVPLGDGSLWVGATVEFHAPQPQPTLLALQDVLARAIALCPALAEATLMEHWAGQRPRPAGQRAPILGFAPGYTNLCLATGHYRNGVLLAPITAAITRDLLLKGETELCDLEQFTLRKREEASPL</sequence>
<dbReference type="SUPFAM" id="SSF54373">
    <property type="entry name" value="FAD-linked reductases, C-terminal domain"/>
    <property type="match status" value="1"/>
</dbReference>
<feature type="domain" description="FAD dependent oxidoreductase" evidence="2">
    <location>
        <begin position="2"/>
        <end position="346"/>
    </location>
</feature>
<keyword evidence="1" id="KW-0560">Oxidoreductase</keyword>
<dbReference type="InterPro" id="IPR006076">
    <property type="entry name" value="FAD-dep_OxRdtase"/>
</dbReference>
<gene>
    <name evidence="3" type="ORF">JX360_11480</name>
</gene>
<accession>A0ABT0CCN5</accession>
<reference evidence="3" key="1">
    <citation type="submission" date="2021-02" db="EMBL/GenBank/DDBJ databases">
        <title>The CRISPR/cas machinery reduction and long-range gene transfer in the hot spring cyanobacterium Synechococcus.</title>
        <authorList>
            <person name="Dvorak P."/>
            <person name="Jahodarova E."/>
            <person name="Hasler P."/>
            <person name="Poulickova A."/>
        </authorList>
    </citation>
    <scope>NUCLEOTIDE SEQUENCE</scope>
    <source>
        <strain evidence="3">Rupite</strain>
    </source>
</reference>
<dbReference type="InterPro" id="IPR036188">
    <property type="entry name" value="FAD/NAD-bd_sf"/>
</dbReference>
<dbReference type="Gene3D" id="3.50.50.60">
    <property type="entry name" value="FAD/NAD(P)-binding domain"/>
    <property type="match status" value="1"/>
</dbReference>
<dbReference type="Pfam" id="PF01266">
    <property type="entry name" value="DAO"/>
    <property type="match status" value="1"/>
</dbReference>
<proteinExistence type="predicted"/>
<dbReference type="EMBL" id="JAFIRA010000030">
    <property type="protein sequence ID" value="MCJ2543523.1"/>
    <property type="molecule type" value="Genomic_DNA"/>
</dbReference>
<dbReference type="PANTHER" id="PTHR13847:SF289">
    <property type="entry name" value="GLYCINE OXIDASE"/>
    <property type="match status" value="1"/>
</dbReference>
<evidence type="ECO:0000313" key="3">
    <source>
        <dbReference type="EMBL" id="MCJ2543523.1"/>
    </source>
</evidence>
<protein>
    <submittedName>
        <fullName evidence="3">FAD-dependent oxidoreductase</fullName>
    </submittedName>
</protein>
<dbReference type="SUPFAM" id="SSF51905">
    <property type="entry name" value="FAD/NAD(P)-binding domain"/>
    <property type="match status" value="1"/>
</dbReference>
<dbReference type="Proteomes" id="UP000830835">
    <property type="component" value="Unassembled WGS sequence"/>
</dbReference>
<dbReference type="Gene3D" id="3.30.9.10">
    <property type="entry name" value="D-Amino Acid Oxidase, subunit A, domain 2"/>
    <property type="match status" value="1"/>
</dbReference>
<name>A0ABT0CCN5_THEVL</name>
<evidence type="ECO:0000259" key="2">
    <source>
        <dbReference type="Pfam" id="PF01266"/>
    </source>
</evidence>
<comment type="caution">
    <text evidence="3">The sequence shown here is derived from an EMBL/GenBank/DDBJ whole genome shotgun (WGS) entry which is preliminary data.</text>
</comment>
<evidence type="ECO:0000313" key="4">
    <source>
        <dbReference type="Proteomes" id="UP000830835"/>
    </source>
</evidence>
<dbReference type="PANTHER" id="PTHR13847">
    <property type="entry name" value="SARCOSINE DEHYDROGENASE-RELATED"/>
    <property type="match status" value="1"/>
</dbReference>
<evidence type="ECO:0000256" key="1">
    <source>
        <dbReference type="ARBA" id="ARBA00023002"/>
    </source>
</evidence>